<dbReference type="PANTHER" id="PTHR43303">
    <property type="entry name" value="NADPH DEHYDROGENASE C23G7.10C-RELATED"/>
    <property type="match status" value="1"/>
</dbReference>
<dbReference type="InterPro" id="IPR044152">
    <property type="entry name" value="YqjM-like"/>
</dbReference>
<dbReference type="GeneID" id="31002270"/>
<dbReference type="Pfam" id="PF24883">
    <property type="entry name" value="NPHP3_N"/>
    <property type="match status" value="1"/>
</dbReference>
<dbReference type="InterPro" id="IPR056884">
    <property type="entry name" value="NPHP3-like_N"/>
</dbReference>
<dbReference type="InterPro" id="IPR031359">
    <property type="entry name" value="NACHT_N"/>
</dbReference>
<evidence type="ECO:0000259" key="4">
    <source>
        <dbReference type="Pfam" id="PF24883"/>
    </source>
</evidence>
<dbReference type="OrthoDB" id="163438at2759"/>
<dbReference type="SUPFAM" id="SSF51395">
    <property type="entry name" value="FMN-linked oxidoreductases"/>
    <property type="match status" value="1"/>
</dbReference>
<evidence type="ECO:0000256" key="1">
    <source>
        <dbReference type="ARBA" id="ARBA00022737"/>
    </source>
</evidence>
<reference evidence="5 6" key="1">
    <citation type="submission" date="2015-06" db="EMBL/GenBank/DDBJ databases">
        <title>Talaromyces atroroseus IBT 11181 draft genome.</title>
        <authorList>
            <person name="Rasmussen K.B."/>
            <person name="Rasmussen S."/>
            <person name="Petersen B."/>
            <person name="Sicheritz-Ponten T."/>
            <person name="Mortensen U.H."/>
            <person name="Thrane U."/>
        </authorList>
    </citation>
    <scope>NUCLEOTIDE SEQUENCE [LARGE SCALE GENOMIC DNA]</scope>
    <source>
        <strain evidence="5 6">IBT 11181</strain>
    </source>
</reference>
<accession>A0A225AVC5</accession>
<evidence type="ECO:0008006" key="7">
    <source>
        <dbReference type="Google" id="ProtNLM"/>
    </source>
</evidence>
<comment type="caution">
    <text evidence="5">The sequence shown here is derived from an EMBL/GenBank/DDBJ whole genome shotgun (WGS) entry which is preliminary data.</text>
</comment>
<dbReference type="Proteomes" id="UP000214365">
    <property type="component" value="Unassembled WGS sequence"/>
</dbReference>
<dbReference type="InterPro" id="IPR013785">
    <property type="entry name" value="Aldolase_TIM"/>
</dbReference>
<keyword evidence="2" id="KW-0175">Coiled coil</keyword>
<dbReference type="GO" id="GO:0050661">
    <property type="term" value="F:NADP binding"/>
    <property type="evidence" value="ECO:0007669"/>
    <property type="project" value="InterPro"/>
</dbReference>
<evidence type="ECO:0000313" key="5">
    <source>
        <dbReference type="EMBL" id="OKL62324.1"/>
    </source>
</evidence>
<feature type="coiled-coil region" evidence="2">
    <location>
        <begin position="225"/>
        <end position="252"/>
    </location>
</feature>
<keyword evidence="6" id="KW-1185">Reference proteome</keyword>
<dbReference type="GO" id="GO:0003959">
    <property type="term" value="F:NADPH dehydrogenase activity"/>
    <property type="evidence" value="ECO:0007669"/>
    <property type="project" value="InterPro"/>
</dbReference>
<dbReference type="PANTHER" id="PTHR43303:SF2">
    <property type="entry name" value="INDOLEAMINE 2,3-DIOXYGENASE PYRROLE 2,3-DIOXYGENASE (AFU_ORTHOLOGUE AFUA_5G01450"/>
    <property type="match status" value="1"/>
</dbReference>
<feature type="domain" description="NWD NACHT-NTPase N-terminal" evidence="3">
    <location>
        <begin position="122"/>
        <end position="217"/>
    </location>
</feature>
<keyword evidence="1" id="KW-0677">Repeat</keyword>
<name>A0A225AVC5_TALAT</name>
<gene>
    <name evidence="5" type="ORF">UA08_02515</name>
</gene>
<dbReference type="RefSeq" id="XP_020122445.1">
    <property type="nucleotide sequence ID" value="XM_020264565.1"/>
</dbReference>
<dbReference type="GO" id="GO:0010181">
    <property type="term" value="F:FMN binding"/>
    <property type="evidence" value="ECO:0007669"/>
    <property type="project" value="InterPro"/>
</dbReference>
<sequence length="450" mass="50638">MAQHNLNTPVSGLPYFTPQHLHSLGTPMELSSSTPTLFRALQIRNVTLRNRIIVSPLCQYSSASSVPNIGALTDWHTATLGHYAIKGAALVFVGATAVQLNGRISTNCPGISSIIVKLADKLVSFLSYSDPTVKQTANAQPYAALAWSGVSLIIPLLLSDVTQNAEMLEGFAWIIDLQIFWEFWERKNLTSEYGENYQSLVESLIRLCSYIIEYQTPQLSEIKRLRTVEEGILQYKKENRQDEKERDLLRDLVEVAVSEGHLRPPTTTITLTPSAVISDLEPVIAYFFFNEGGGGKDANGKLLTVELPVLWQILMNCATGPGTNEITCVLDALDECEQNSREWILHNLVSFYHDEDMSSKSKLKILFTSRPYQDLEHSFKNFNGNAAYMRLDGDETSEQIRQEIDLVIDADVDKFTEGFDDDNVQKIKTSLKSMENRIYLWLHLTLDIIH</sequence>
<organism evidence="5 6">
    <name type="scientific">Talaromyces atroroseus</name>
    <dbReference type="NCBI Taxonomy" id="1441469"/>
    <lineage>
        <taxon>Eukaryota</taxon>
        <taxon>Fungi</taxon>
        <taxon>Dikarya</taxon>
        <taxon>Ascomycota</taxon>
        <taxon>Pezizomycotina</taxon>
        <taxon>Eurotiomycetes</taxon>
        <taxon>Eurotiomycetidae</taxon>
        <taxon>Eurotiales</taxon>
        <taxon>Trichocomaceae</taxon>
        <taxon>Talaromyces</taxon>
        <taxon>Talaromyces sect. Trachyspermi</taxon>
    </lineage>
</organism>
<dbReference type="Gene3D" id="3.20.20.70">
    <property type="entry name" value="Aldolase class I"/>
    <property type="match status" value="1"/>
</dbReference>
<dbReference type="STRING" id="1441469.A0A225AVC5"/>
<protein>
    <recommendedName>
        <fullName evidence="7">NWD NACHT-NTPase N-terminal domain-containing protein</fullName>
    </recommendedName>
</protein>
<evidence type="ECO:0000256" key="2">
    <source>
        <dbReference type="SAM" id="Coils"/>
    </source>
</evidence>
<dbReference type="AlphaFoldDB" id="A0A225AVC5"/>
<evidence type="ECO:0000313" key="6">
    <source>
        <dbReference type="Proteomes" id="UP000214365"/>
    </source>
</evidence>
<dbReference type="EMBL" id="LFMY01000003">
    <property type="protein sequence ID" value="OKL62324.1"/>
    <property type="molecule type" value="Genomic_DNA"/>
</dbReference>
<proteinExistence type="predicted"/>
<evidence type="ECO:0000259" key="3">
    <source>
        <dbReference type="Pfam" id="PF17100"/>
    </source>
</evidence>
<dbReference type="Pfam" id="PF17100">
    <property type="entry name" value="NACHT_N"/>
    <property type="match status" value="1"/>
</dbReference>
<feature type="domain" description="Nephrocystin 3-like N-terminal" evidence="4">
    <location>
        <begin position="309"/>
        <end position="370"/>
    </location>
</feature>